<feature type="transmembrane region" description="Helical" evidence="1">
    <location>
        <begin position="125"/>
        <end position="145"/>
    </location>
</feature>
<dbReference type="InterPro" id="IPR009936">
    <property type="entry name" value="DUF1468"/>
</dbReference>
<gene>
    <name evidence="3" type="ORF">CAL29_01620</name>
</gene>
<evidence type="ECO:0000256" key="1">
    <source>
        <dbReference type="SAM" id="Phobius"/>
    </source>
</evidence>
<name>A0A261SIE0_9BORD</name>
<protein>
    <recommendedName>
        <fullName evidence="2">DUF1468 domain-containing protein</fullName>
    </recommendedName>
</protein>
<feature type="transmembrane region" description="Helical" evidence="1">
    <location>
        <begin position="101"/>
        <end position="118"/>
    </location>
</feature>
<comment type="caution">
    <text evidence="3">The sequence shown here is derived from an EMBL/GenBank/DDBJ whole genome shotgun (WGS) entry which is preliminary data.</text>
</comment>
<proteinExistence type="predicted"/>
<dbReference type="OrthoDB" id="9130924at2"/>
<reference evidence="4" key="1">
    <citation type="submission" date="2017-05" db="EMBL/GenBank/DDBJ databases">
        <title>Complete and WGS of Bordetella genogroups.</title>
        <authorList>
            <person name="Spilker T."/>
            <person name="Lipuma J."/>
        </authorList>
    </citation>
    <scope>NUCLEOTIDE SEQUENCE [LARGE SCALE GENOMIC DNA]</scope>
    <source>
        <strain evidence="4">AU16122</strain>
    </source>
</reference>
<dbReference type="Pfam" id="PF07331">
    <property type="entry name" value="TctB"/>
    <property type="match status" value="1"/>
</dbReference>
<dbReference type="AlphaFoldDB" id="A0A261SIE0"/>
<feature type="transmembrane region" description="Helical" evidence="1">
    <location>
        <begin position="36"/>
        <end position="59"/>
    </location>
</feature>
<accession>A0A261SIE0</accession>
<dbReference type="EMBL" id="NEVM01000001">
    <property type="protein sequence ID" value="OZI37156.1"/>
    <property type="molecule type" value="Genomic_DNA"/>
</dbReference>
<organism evidence="3 4">
    <name type="scientific">Bordetella genomosp. 10</name>
    <dbReference type="NCBI Taxonomy" id="1416804"/>
    <lineage>
        <taxon>Bacteria</taxon>
        <taxon>Pseudomonadati</taxon>
        <taxon>Pseudomonadota</taxon>
        <taxon>Betaproteobacteria</taxon>
        <taxon>Burkholderiales</taxon>
        <taxon>Alcaligenaceae</taxon>
        <taxon>Bordetella</taxon>
    </lineage>
</organism>
<keyword evidence="1" id="KW-1133">Transmembrane helix</keyword>
<keyword evidence="1" id="KW-0812">Transmembrane</keyword>
<dbReference type="RefSeq" id="WP_094851263.1">
    <property type="nucleotide sequence ID" value="NZ_NEVM01000001.1"/>
</dbReference>
<dbReference type="Proteomes" id="UP000216020">
    <property type="component" value="Unassembled WGS sequence"/>
</dbReference>
<evidence type="ECO:0000313" key="3">
    <source>
        <dbReference type="EMBL" id="OZI37156.1"/>
    </source>
</evidence>
<feature type="domain" description="DUF1468" evidence="2">
    <location>
        <begin position="8"/>
        <end position="148"/>
    </location>
</feature>
<sequence>MTQLALGAAALIIALIYGWGISQIPVLQFGDPLGPRLFPEVLTIALIIVGIVLIVQGCARAALRADGARFYRYVRDQDFRVLLTVSIWTGLYFLFFETLGYALATAAFLLGLILRFHHGNRYAGAAVAILFAGGSYLLFAGLFGVPLPVGFLPF</sequence>
<evidence type="ECO:0000259" key="2">
    <source>
        <dbReference type="Pfam" id="PF07331"/>
    </source>
</evidence>
<feature type="transmembrane region" description="Helical" evidence="1">
    <location>
        <begin position="79"/>
        <end position="95"/>
    </location>
</feature>
<keyword evidence="4" id="KW-1185">Reference proteome</keyword>
<keyword evidence="1" id="KW-0472">Membrane</keyword>
<evidence type="ECO:0000313" key="4">
    <source>
        <dbReference type="Proteomes" id="UP000216020"/>
    </source>
</evidence>